<keyword evidence="2" id="KW-0597">Phosphoprotein</keyword>
<dbReference type="SUPFAM" id="SSF47336">
    <property type="entry name" value="ACP-like"/>
    <property type="match status" value="1"/>
</dbReference>
<reference evidence="6 7" key="1">
    <citation type="journal article" date="2019" name="Emerg. Microbes Infect.">
        <title>Comprehensive subspecies identification of 175 nontuberculous mycobacteria species based on 7547 genomic profiles.</title>
        <authorList>
            <person name="Matsumoto Y."/>
            <person name="Kinjo T."/>
            <person name="Motooka D."/>
            <person name="Nabeya D."/>
            <person name="Jung N."/>
            <person name="Uechi K."/>
            <person name="Horii T."/>
            <person name="Iida T."/>
            <person name="Fujita J."/>
            <person name="Nakamura S."/>
        </authorList>
    </citation>
    <scope>NUCLEOTIDE SEQUENCE [LARGE SCALE GENOMIC DNA]</scope>
    <source>
        <strain evidence="6 7">JCM 18538</strain>
        <plasmid evidence="6">pJCM18538</plasmid>
    </source>
</reference>
<gene>
    <name evidence="6" type="ORF">MARA_01990</name>
</gene>
<dbReference type="SMART" id="SM00823">
    <property type="entry name" value="PKS_PP"/>
    <property type="match status" value="1"/>
</dbReference>
<dbReference type="GO" id="GO:0016620">
    <property type="term" value="F:oxidoreductase activity, acting on the aldehyde or oxo group of donors, NAD or NADP as acceptor"/>
    <property type="evidence" value="ECO:0007669"/>
    <property type="project" value="InterPro"/>
</dbReference>
<dbReference type="PANTHER" id="PTHR43272:SF33">
    <property type="entry name" value="AMP-BINDING DOMAIN-CONTAINING PROTEIN-RELATED"/>
    <property type="match status" value="1"/>
</dbReference>
<geneLocation type="plasmid" evidence="6">
    <name>pJCM18538</name>
</geneLocation>
<dbReference type="Gene3D" id="3.40.50.720">
    <property type="entry name" value="NAD(P)-binding Rossmann-like Domain"/>
    <property type="match status" value="1"/>
</dbReference>
<dbReference type="InterPro" id="IPR013120">
    <property type="entry name" value="FAR_NAD-bd"/>
</dbReference>
<dbReference type="InterPro" id="IPR000873">
    <property type="entry name" value="AMP-dep_synth/lig_dom"/>
</dbReference>
<dbReference type="Proteomes" id="UP000467428">
    <property type="component" value="Plasmid pJCM18538"/>
</dbReference>
<dbReference type="AlphaFoldDB" id="A0A7I7RRZ6"/>
<dbReference type="InterPro" id="IPR042099">
    <property type="entry name" value="ANL_N_sf"/>
</dbReference>
<dbReference type="KEGG" id="marz:MARA_01990"/>
<dbReference type="GO" id="GO:0031177">
    <property type="term" value="F:phosphopantetheine binding"/>
    <property type="evidence" value="ECO:0007669"/>
    <property type="project" value="InterPro"/>
</dbReference>
<dbReference type="InterPro" id="IPR020806">
    <property type="entry name" value="PKS_PP-bd"/>
</dbReference>
<dbReference type="NCBIfam" id="NF041592">
    <property type="entry name" value="carboxyl_red"/>
    <property type="match status" value="1"/>
</dbReference>
<dbReference type="GO" id="GO:0050661">
    <property type="term" value="F:NADP binding"/>
    <property type="evidence" value="ECO:0007669"/>
    <property type="project" value="InterPro"/>
</dbReference>
<evidence type="ECO:0000256" key="2">
    <source>
        <dbReference type="ARBA" id="ARBA00022553"/>
    </source>
</evidence>
<dbReference type="Pfam" id="PF00550">
    <property type="entry name" value="PP-binding"/>
    <property type="match status" value="1"/>
</dbReference>
<proteinExistence type="predicted"/>
<dbReference type="Gene3D" id="3.40.50.12780">
    <property type="entry name" value="N-terminal domain of ligase-like"/>
    <property type="match status" value="1"/>
</dbReference>
<dbReference type="InterPro" id="IPR046407">
    <property type="entry name" value="CAR"/>
</dbReference>
<keyword evidence="4" id="KW-0067">ATP-binding</keyword>
<dbReference type="InterPro" id="IPR036736">
    <property type="entry name" value="ACP-like_sf"/>
</dbReference>
<dbReference type="RefSeq" id="WP_163916361.1">
    <property type="nucleotide sequence ID" value="NZ_AP022592.1"/>
</dbReference>
<accession>A0A7I7RRZ6</accession>
<evidence type="ECO:0000313" key="6">
    <source>
        <dbReference type="EMBL" id="BBY46769.1"/>
    </source>
</evidence>
<dbReference type="InterPro" id="IPR009081">
    <property type="entry name" value="PP-bd_ACP"/>
</dbReference>
<dbReference type="NCBIfam" id="TIGR01746">
    <property type="entry name" value="Thioester-redct"/>
    <property type="match status" value="1"/>
</dbReference>
<dbReference type="SUPFAM" id="SSF51735">
    <property type="entry name" value="NAD(P)-binding Rossmann-fold domains"/>
    <property type="match status" value="1"/>
</dbReference>
<dbReference type="PROSITE" id="PS50075">
    <property type="entry name" value="CARRIER"/>
    <property type="match status" value="1"/>
</dbReference>
<feature type="domain" description="Carrier" evidence="5">
    <location>
        <begin position="643"/>
        <end position="720"/>
    </location>
</feature>
<dbReference type="PANTHER" id="PTHR43272">
    <property type="entry name" value="LONG-CHAIN-FATTY-ACID--COA LIGASE"/>
    <property type="match status" value="1"/>
</dbReference>
<dbReference type="PROSITE" id="PS00455">
    <property type="entry name" value="AMP_BINDING"/>
    <property type="match status" value="1"/>
</dbReference>
<keyword evidence="3" id="KW-0547">Nucleotide-binding</keyword>
<dbReference type="EMBL" id="AP022592">
    <property type="protein sequence ID" value="BBY46769.1"/>
    <property type="molecule type" value="Genomic_DNA"/>
</dbReference>
<dbReference type="CDD" id="cd05235">
    <property type="entry name" value="SDR_e1"/>
    <property type="match status" value="1"/>
</dbReference>
<name>A0A7I7RRZ6_9MYCO</name>
<protein>
    <submittedName>
        <fullName evidence="6">Oxidoreductase</fullName>
    </submittedName>
</protein>
<dbReference type="Gene3D" id="1.10.1200.10">
    <property type="entry name" value="ACP-like"/>
    <property type="match status" value="1"/>
</dbReference>
<dbReference type="Pfam" id="PF07993">
    <property type="entry name" value="NAD_binding_4"/>
    <property type="match status" value="1"/>
</dbReference>
<dbReference type="Pfam" id="PF00501">
    <property type="entry name" value="AMP-binding"/>
    <property type="match status" value="1"/>
</dbReference>
<evidence type="ECO:0000256" key="3">
    <source>
        <dbReference type="ARBA" id="ARBA00022741"/>
    </source>
</evidence>
<sequence>MNEVTDESDREALLYGCDREFAAARPDPEVLSRARSAGLRLSEVLATFFEGYADRPALGTRSTVLLADEESGRMKHRLQPAFDTITYGRLWSNVRAVAAAWAGDPAPVCAGDFVATIGFASADYVTIDMACAYLGLVTVPLQHNSSPDQLRRILGETNPAVIAVSAAYLDRAVESAQDGKKLRRLLVFDYDSAVDDQREAVTRARTRLAGRGISVESMSNVVARGRALPEPPMYVDGAPSRLAAIFYTSGSTGAPKGAMYTEAMMSSLWTTTFTGGASVPVFNVNFMPLNHLFGRLSLVAAFQAGGVSHFTAKSDLSTLFEDWRLVRPTHLALVPRVVDMLYQRHQMAVQRFQRNGMAADEADAAAMSELREDVLGGRVLRAGVGTAPLAANMRAFLDSCLGRPVADSYGTSEIGGVLQNGVVVRPPVIDYKLVDVPELGYHTSDKPHPRGELLVRSETTFTGYFQRPDVTAEVFDPEGYYRTGDVMAEVAPDHLIYLDRRNNVIKLSQGEFVALARLEAIYARTPQIHQIFLYGDSERSALAAVVVPTAEVLDRVGEDDSLKPELLAALRGTAQSAELQSYEIPVDVVIETEPFTTDNGLLSGVGKLLRRQLIDHYKPRLDQLYAQRDRDQEEELRDLCDTAEAQPVIDTVTRAAHALLGLPAVPAPLDQFIALGGDSLSAVSFSHLLGEIFGVDVSVGVIIDPSADLAAIADYVESQARDGSSGRRRVSATDVHRMDAGTLAAADLTLDKFIDGATLDAAPTSAAPTPDPTTVLLTGGNGYLGRFLTLEWLQRLSKTGGRLVSLVRGTDAYAARRRLEQSFETDTAMYDLFHRLAAEHLEVVAGDVGAPNLGLDDATWRRLTHDVDLIVHPAALVNHVLPYEQLFGPNVVGTAEVIRLAISQRLKPIVYLSTVAVAMGVDDFSEDGDIREVSPSRPITTTYANGYANSKWAGEVLLREAHDLCGVPVKVFRSDMILAHRTYSGQLNVTDALTRLMISLMVTGVAPASFYATDGSGEQARAHYDGLPVDFVASAIASISSSNLVGMESFDVVNPHDDGISLDSFVDWLIGDGVTMTRIADYDEWLSRFTSALKGLPESRRRASVLTLLDAYREPQVPIRGAVAPSARFREAVQRSGIGDAGSIPRLDIELIRKYREDLKALDLV</sequence>
<dbReference type="InterPro" id="IPR010080">
    <property type="entry name" value="Thioester_reductase-like_dom"/>
</dbReference>
<keyword evidence="7" id="KW-1185">Reference proteome</keyword>
<keyword evidence="6" id="KW-0614">Plasmid</keyword>
<evidence type="ECO:0000256" key="4">
    <source>
        <dbReference type="ARBA" id="ARBA00022840"/>
    </source>
</evidence>
<dbReference type="GO" id="GO:0016020">
    <property type="term" value="C:membrane"/>
    <property type="evidence" value="ECO:0007669"/>
    <property type="project" value="TreeGrafter"/>
</dbReference>
<evidence type="ECO:0000259" key="5">
    <source>
        <dbReference type="PROSITE" id="PS50075"/>
    </source>
</evidence>
<dbReference type="InterPro" id="IPR020845">
    <property type="entry name" value="AMP-binding_CS"/>
</dbReference>
<dbReference type="GO" id="GO:0004467">
    <property type="term" value="F:long-chain fatty acid-CoA ligase activity"/>
    <property type="evidence" value="ECO:0007669"/>
    <property type="project" value="TreeGrafter"/>
</dbReference>
<evidence type="ECO:0000256" key="1">
    <source>
        <dbReference type="ARBA" id="ARBA00022450"/>
    </source>
</evidence>
<dbReference type="GO" id="GO:0005524">
    <property type="term" value="F:ATP binding"/>
    <property type="evidence" value="ECO:0007669"/>
    <property type="project" value="UniProtKB-KW"/>
</dbReference>
<keyword evidence="1" id="KW-0596">Phosphopantetheine</keyword>
<organism evidence="6 7">
    <name type="scientific">Mycolicibacterium arabiense</name>
    <dbReference type="NCBI Taxonomy" id="1286181"/>
    <lineage>
        <taxon>Bacteria</taxon>
        <taxon>Bacillati</taxon>
        <taxon>Actinomycetota</taxon>
        <taxon>Actinomycetes</taxon>
        <taxon>Mycobacteriales</taxon>
        <taxon>Mycobacteriaceae</taxon>
        <taxon>Mycolicibacterium</taxon>
    </lineage>
</organism>
<evidence type="ECO:0000313" key="7">
    <source>
        <dbReference type="Proteomes" id="UP000467428"/>
    </source>
</evidence>
<dbReference type="SUPFAM" id="SSF56801">
    <property type="entry name" value="Acetyl-CoA synthetase-like"/>
    <property type="match status" value="1"/>
</dbReference>
<dbReference type="InterPro" id="IPR036291">
    <property type="entry name" value="NAD(P)-bd_dom_sf"/>
</dbReference>